<dbReference type="GO" id="GO:0090313">
    <property type="term" value="P:regulation of protein targeting to membrane"/>
    <property type="evidence" value="ECO:0007669"/>
    <property type="project" value="TreeGrafter"/>
</dbReference>
<dbReference type="PANTHER" id="PTHR30441:SF8">
    <property type="entry name" value="DUF748 DOMAIN-CONTAINING PROTEIN"/>
    <property type="match status" value="1"/>
</dbReference>
<dbReference type="EMBL" id="JAEQNE010000004">
    <property type="protein sequence ID" value="MBL0392808.1"/>
    <property type="molecule type" value="Genomic_DNA"/>
</dbReference>
<dbReference type="PANTHER" id="PTHR30441">
    <property type="entry name" value="DUF748 DOMAIN-CONTAINING PROTEIN"/>
    <property type="match status" value="1"/>
</dbReference>
<dbReference type="Pfam" id="PF05359">
    <property type="entry name" value="DUF748"/>
    <property type="match status" value="1"/>
</dbReference>
<dbReference type="InterPro" id="IPR052894">
    <property type="entry name" value="AsmA-related"/>
</dbReference>
<feature type="region of interest" description="Disordered" evidence="1">
    <location>
        <begin position="1097"/>
        <end position="1125"/>
    </location>
</feature>
<keyword evidence="3" id="KW-1185">Reference proteome</keyword>
<reference evidence="2 3" key="1">
    <citation type="journal article" date="2017" name="Int. J. Syst. Evol. Microbiol.">
        <title>Ramlibacter monticola sp. nov., isolated from forest soil.</title>
        <authorList>
            <person name="Chaudhary D.K."/>
            <person name="Kim J."/>
        </authorList>
    </citation>
    <scope>NUCLEOTIDE SEQUENCE [LARGE SCALE GENOMIC DNA]</scope>
    <source>
        <strain evidence="2 3">KACC 19175</strain>
    </source>
</reference>
<organism evidence="2 3">
    <name type="scientific">Ramlibacter monticola</name>
    <dbReference type="NCBI Taxonomy" id="1926872"/>
    <lineage>
        <taxon>Bacteria</taxon>
        <taxon>Pseudomonadati</taxon>
        <taxon>Pseudomonadota</taxon>
        <taxon>Betaproteobacteria</taxon>
        <taxon>Burkholderiales</taxon>
        <taxon>Comamonadaceae</taxon>
        <taxon>Ramlibacter</taxon>
    </lineage>
</organism>
<name>A0A937CUL1_9BURK</name>
<sequence length="1125" mass="119943">MYWAAGGAGAVAFYAALGFWAVPALVPALAARHAQQELGRELSFGDLRFNPFTLRLEASDVRLRDRDGSDLLAVGQLVAEAQWRSVTRGAWSFAELSLARPALWPRIAPDGDFNFVRLAADLRGNSPPKPDGPPPRLIVEKIAVEDGRVDFDDRRAGFHNVIAPIAFRLDRFSTLPEQSHDEVLSARMGEGTVLRWKSQSSLQPLRAGGELILENAPLPEFSVYLKPFARAALAAGRLDAVVPYTFSYAQGRTEARIAGARVALREVGIAHEGARDSFAALGKLELSGIEADLAQRQASVAQVKASDGRLVLRRDEHGALDLQSLMVQAAGPAASVPVATTTLPADWRVNLPEILLERIALQVTDESMTPPLVLDAGEVGLRLAVAANQVNGKTQVQVSGASLDAARLALASGTHALQMRRLAVSGGSVDLQSRKVGIEKVLLDGVQAELRRRADGTLDLFSTKPRTAAAVRTEIAEQWNVRTGEVALQDSTLHVADEATGLDLQVQDIALAVEGAGTDLAQPLPFRAGLALSTGGRAATKGRMVPATGALEADVQVQDIALAALQPLLAQHVRLKLTKGTASARGKVLVGAAGAPGRAKAPQFQYEGTAHVSGLALHEEDGDLFASWKDVGTERLRASVSPNRLEIPELRVTGAYAKLLIDEDRSINAARLLTREPAQQPAPKPAPVAAKAAAAEAFPVRIHRVRLEDAKVDFTDLSLRPQFAANIYELQGAINGLSTQRDARTQVELDGRVDEFGLARVRGEFSAFAPKEDTDLQVVFRNVNMVPASPYSMKFAGYRIAEGRISLDLGYKVKSGRLEGKNQVVIDRLTLGEQVESPDALKIPLQLALAILTDSNGRIDLGLPVSGSLDDPEFSYAAVVWKALGNVLTKIVTAPFRALGAALGIQSENLDAIEFDPGSAKLLPPEREKLLQVAHILEKRTQLKLAVPAPFSEAADGAALRRSALRADVTRLAGIQVPPGQEPGPIDVEDQAVRVALRDLYAQRFGKEELAKALAPPGQTAPAAAPLLAGATRPATPAQGLAMGAPGEPQEAEAARQYAALQRRLEETQPLPPEALQRLGEQRAMTIVETLLASGVATERASSTPAKAIEGSARSVPVSLELSSR</sequence>
<accession>A0A937CUL1</accession>
<dbReference type="GO" id="GO:0005886">
    <property type="term" value="C:plasma membrane"/>
    <property type="evidence" value="ECO:0007669"/>
    <property type="project" value="TreeGrafter"/>
</dbReference>
<evidence type="ECO:0000313" key="3">
    <source>
        <dbReference type="Proteomes" id="UP000599109"/>
    </source>
</evidence>
<comment type="caution">
    <text evidence="2">The sequence shown here is derived from an EMBL/GenBank/DDBJ whole genome shotgun (WGS) entry which is preliminary data.</text>
</comment>
<dbReference type="InterPro" id="IPR008023">
    <property type="entry name" value="DUF748"/>
</dbReference>
<proteinExistence type="predicted"/>
<dbReference type="Proteomes" id="UP000599109">
    <property type="component" value="Unassembled WGS sequence"/>
</dbReference>
<protein>
    <submittedName>
        <fullName evidence="2">DUF748 domain-containing protein</fullName>
    </submittedName>
</protein>
<evidence type="ECO:0000256" key="1">
    <source>
        <dbReference type="SAM" id="MobiDB-lite"/>
    </source>
</evidence>
<evidence type="ECO:0000313" key="2">
    <source>
        <dbReference type="EMBL" id="MBL0392808.1"/>
    </source>
</evidence>
<gene>
    <name evidence="2" type="ORF">JJ685_16850</name>
</gene>
<dbReference type="AlphaFoldDB" id="A0A937CUL1"/>